<protein>
    <submittedName>
        <fullName evidence="4">Cystatin domain-containing protein</fullName>
    </submittedName>
</protein>
<feature type="compositionally biased region" description="Basic and acidic residues" evidence="1">
    <location>
        <begin position="55"/>
        <end position="73"/>
    </location>
</feature>
<dbReference type="AlphaFoldDB" id="A0A0N4XQM9"/>
<evidence type="ECO:0000313" key="4">
    <source>
        <dbReference type="WBParaSite" id="NBR_0000483101-mRNA-1"/>
    </source>
</evidence>
<accession>A0A0N4XQM9</accession>
<sequence length="73" mass="8284">MPALTAYVVDAPTSDYVDEEVEALNMELQKLYKEDHTFYKVAVGGLNAKIGSARPSKERSRPLQQIDDQRDDR</sequence>
<gene>
    <name evidence="2" type="ORF">NBR_LOCUS4833</name>
</gene>
<dbReference type="EMBL" id="UYSL01009932">
    <property type="protein sequence ID" value="VDL68422.1"/>
    <property type="molecule type" value="Genomic_DNA"/>
</dbReference>
<feature type="region of interest" description="Disordered" evidence="1">
    <location>
        <begin position="51"/>
        <end position="73"/>
    </location>
</feature>
<evidence type="ECO:0000313" key="2">
    <source>
        <dbReference type="EMBL" id="VDL68422.1"/>
    </source>
</evidence>
<reference evidence="4" key="1">
    <citation type="submission" date="2017-02" db="UniProtKB">
        <authorList>
            <consortium name="WormBaseParasite"/>
        </authorList>
    </citation>
    <scope>IDENTIFICATION</scope>
</reference>
<proteinExistence type="predicted"/>
<organism evidence="4">
    <name type="scientific">Nippostrongylus brasiliensis</name>
    <name type="common">Rat hookworm</name>
    <dbReference type="NCBI Taxonomy" id="27835"/>
    <lineage>
        <taxon>Eukaryota</taxon>
        <taxon>Metazoa</taxon>
        <taxon>Ecdysozoa</taxon>
        <taxon>Nematoda</taxon>
        <taxon>Chromadorea</taxon>
        <taxon>Rhabditida</taxon>
        <taxon>Rhabditina</taxon>
        <taxon>Rhabditomorpha</taxon>
        <taxon>Strongyloidea</taxon>
        <taxon>Heligmosomidae</taxon>
        <taxon>Nippostrongylus</taxon>
    </lineage>
</organism>
<reference evidence="2 3" key="2">
    <citation type="submission" date="2018-11" db="EMBL/GenBank/DDBJ databases">
        <authorList>
            <consortium name="Pathogen Informatics"/>
        </authorList>
    </citation>
    <scope>NUCLEOTIDE SEQUENCE [LARGE SCALE GENOMIC DNA]</scope>
</reference>
<name>A0A0N4XQM9_NIPBR</name>
<keyword evidence="3" id="KW-1185">Reference proteome</keyword>
<evidence type="ECO:0000256" key="1">
    <source>
        <dbReference type="SAM" id="MobiDB-lite"/>
    </source>
</evidence>
<dbReference type="WBParaSite" id="NBR_0000483101-mRNA-1">
    <property type="protein sequence ID" value="NBR_0000483101-mRNA-1"/>
    <property type="gene ID" value="NBR_0000483101"/>
</dbReference>
<dbReference type="Proteomes" id="UP000271162">
    <property type="component" value="Unassembled WGS sequence"/>
</dbReference>
<evidence type="ECO:0000313" key="3">
    <source>
        <dbReference type="Proteomes" id="UP000271162"/>
    </source>
</evidence>